<dbReference type="GO" id="GO:0006777">
    <property type="term" value="P:Mo-molybdopterin cofactor biosynthetic process"/>
    <property type="evidence" value="ECO:0007669"/>
    <property type="project" value="UniProtKB-UniRule"/>
</dbReference>
<dbReference type="EC" id="2.10.1.1" evidence="6"/>
<dbReference type="PANTHER" id="PTHR10192:SF5">
    <property type="entry name" value="GEPHYRIN"/>
    <property type="match status" value="1"/>
</dbReference>
<comment type="catalytic activity">
    <reaction evidence="5">
        <text>adenylyl-molybdopterin + molybdate = Mo-molybdopterin + AMP + H(+)</text>
        <dbReference type="Rhea" id="RHEA:35047"/>
        <dbReference type="ChEBI" id="CHEBI:15378"/>
        <dbReference type="ChEBI" id="CHEBI:36264"/>
        <dbReference type="ChEBI" id="CHEBI:62727"/>
        <dbReference type="ChEBI" id="CHEBI:71302"/>
        <dbReference type="ChEBI" id="CHEBI:456215"/>
        <dbReference type="EC" id="2.10.1.1"/>
    </reaction>
</comment>
<dbReference type="SUPFAM" id="SSF53218">
    <property type="entry name" value="Molybdenum cofactor biosynthesis proteins"/>
    <property type="match status" value="1"/>
</dbReference>
<comment type="pathway">
    <text evidence="2 6">Cofactor biosynthesis; molybdopterin biosynthesis.</text>
</comment>
<comment type="function">
    <text evidence="1 6">Catalyzes the insertion of molybdate into adenylated molybdopterin with the concomitant release of AMP.</text>
</comment>
<keyword evidence="6" id="KW-0460">Magnesium</keyword>
<dbReference type="SMART" id="SM00852">
    <property type="entry name" value="MoCF_biosynth"/>
    <property type="match status" value="1"/>
</dbReference>
<dbReference type="GO" id="GO:0046872">
    <property type="term" value="F:metal ion binding"/>
    <property type="evidence" value="ECO:0007669"/>
    <property type="project" value="UniProtKB-UniRule"/>
</dbReference>
<dbReference type="GeneID" id="69975077"/>
<dbReference type="SUPFAM" id="SSF63882">
    <property type="entry name" value="MoeA N-terminal region -like"/>
    <property type="match status" value="1"/>
</dbReference>
<keyword evidence="8" id="KW-0614">Plasmid</keyword>
<gene>
    <name evidence="8" type="ORF">K788_0007070</name>
</gene>
<dbReference type="InterPro" id="IPR036688">
    <property type="entry name" value="MoeA_C_domain_IV_sf"/>
</dbReference>
<evidence type="ECO:0000256" key="5">
    <source>
        <dbReference type="ARBA" id="ARBA00047317"/>
    </source>
</evidence>
<proteinExistence type="inferred from homology"/>
<keyword evidence="4 6" id="KW-0501">Molybdenum cofactor biosynthesis</keyword>
<dbReference type="InterPro" id="IPR036135">
    <property type="entry name" value="MoeA_linker/N_sf"/>
</dbReference>
<evidence type="ECO:0000256" key="6">
    <source>
        <dbReference type="RuleBase" id="RU365090"/>
    </source>
</evidence>
<comment type="cofactor">
    <cofactor evidence="6">
        <name>Mg(2+)</name>
        <dbReference type="ChEBI" id="CHEBI:18420"/>
    </cofactor>
</comment>
<keyword evidence="6" id="KW-0479">Metal-binding</keyword>
<dbReference type="UniPathway" id="UPA00344"/>
<dbReference type="InterPro" id="IPR038987">
    <property type="entry name" value="MoeA-like"/>
</dbReference>
<evidence type="ECO:0000256" key="2">
    <source>
        <dbReference type="ARBA" id="ARBA00005046"/>
    </source>
</evidence>
<evidence type="ECO:0000313" key="9">
    <source>
        <dbReference type="Proteomes" id="UP000019146"/>
    </source>
</evidence>
<dbReference type="CDD" id="cd00887">
    <property type="entry name" value="MoeA"/>
    <property type="match status" value="1"/>
</dbReference>
<dbReference type="GO" id="GO:0061599">
    <property type="term" value="F:molybdopterin molybdotransferase activity"/>
    <property type="evidence" value="ECO:0007669"/>
    <property type="project" value="UniProtKB-UniRule"/>
</dbReference>
<dbReference type="Pfam" id="PF03453">
    <property type="entry name" value="MoeA_N"/>
    <property type="match status" value="1"/>
</dbReference>
<dbReference type="Gene3D" id="2.170.190.11">
    <property type="entry name" value="Molybdopterin biosynthesis moea protein, domain 3"/>
    <property type="match status" value="1"/>
</dbReference>
<name>A0A0P0RS43_9BURK</name>
<dbReference type="Proteomes" id="UP000019146">
    <property type="component" value="Plasmid unnamed"/>
</dbReference>
<dbReference type="InterPro" id="IPR005110">
    <property type="entry name" value="MoeA_linker/N"/>
</dbReference>
<dbReference type="SUPFAM" id="SSF63867">
    <property type="entry name" value="MoeA C-terminal domain-like"/>
    <property type="match status" value="1"/>
</dbReference>
<geneLocation type="plasmid" evidence="9"/>
<dbReference type="EMBL" id="CP012748">
    <property type="protein sequence ID" value="ALL71758.1"/>
    <property type="molecule type" value="Genomic_DNA"/>
</dbReference>
<dbReference type="InterPro" id="IPR005111">
    <property type="entry name" value="MoeA_C_domain_IV"/>
</dbReference>
<dbReference type="Gene3D" id="3.90.105.10">
    <property type="entry name" value="Molybdopterin biosynthesis moea protein, domain 2"/>
    <property type="match status" value="1"/>
</dbReference>
<dbReference type="InterPro" id="IPR036425">
    <property type="entry name" value="MoaB/Mog-like_dom_sf"/>
</dbReference>
<dbReference type="PROSITE" id="PS01079">
    <property type="entry name" value="MOCF_BIOSYNTHESIS_2"/>
    <property type="match status" value="1"/>
</dbReference>
<keyword evidence="6 8" id="KW-0808">Transferase</keyword>
<protein>
    <recommendedName>
        <fullName evidence="6">Molybdopterin molybdenumtransferase</fullName>
        <ecNumber evidence="6">2.10.1.1</ecNumber>
    </recommendedName>
</protein>
<feature type="domain" description="MoaB/Mog" evidence="7">
    <location>
        <begin position="189"/>
        <end position="327"/>
    </location>
</feature>
<reference evidence="8 9" key="1">
    <citation type="journal article" date="2014" name="Genome Announc.">
        <title>Draft Genome Sequence of the Haloacid-Degrading Burkholderia caribensis Strain MBA4.</title>
        <authorList>
            <person name="Pan Y."/>
            <person name="Kong K.F."/>
            <person name="Tsang J.S."/>
        </authorList>
    </citation>
    <scope>NUCLEOTIDE SEQUENCE [LARGE SCALE GENOMIC DNA]</scope>
    <source>
        <strain evidence="8 9">MBA4</strain>
        <plasmid evidence="9">Plasmid</plasmid>
    </source>
</reference>
<dbReference type="PANTHER" id="PTHR10192">
    <property type="entry name" value="MOLYBDOPTERIN BIOSYNTHESIS PROTEIN"/>
    <property type="match status" value="1"/>
</dbReference>
<dbReference type="AlphaFoldDB" id="A0A0P0RS43"/>
<dbReference type="Gene3D" id="2.40.340.10">
    <property type="entry name" value="MoeA, C-terminal, domain IV"/>
    <property type="match status" value="1"/>
</dbReference>
<dbReference type="NCBIfam" id="TIGR00177">
    <property type="entry name" value="molyb_syn"/>
    <property type="match status" value="1"/>
</dbReference>
<evidence type="ECO:0000256" key="4">
    <source>
        <dbReference type="ARBA" id="ARBA00023150"/>
    </source>
</evidence>
<dbReference type="NCBIfam" id="NF045515">
    <property type="entry name" value="Glp_gephyrin"/>
    <property type="match status" value="1"/>
</dbReference>
<evidence type="ECO:0000313" key="8">
    <source>
        <dbReference type="EMBL" id="ALL71758.1"/>
    </source>
</evidence>
<evidence type="ECO:0000256" key="1">
    <source>
        <dbReference type="ARBA" id="ARBA00002901"/>
    </source>
</evidence>
<evidence type="ECO:0000259" key="7">
    <source>
        <dbReference type="SMART" id="SM00852"/>
    </source>
</evidence>
<dbReference type="Gene3D" id="3.40.980.10">
    <property type="entry name" value="MoaB/Mog-like domain"/>
    <property type="match status" value="1"/>
</dbReference>
<sequence>MSHSPDTCIAEKPDVLADFDSVQQSLLSSVNSLDLCEQVSLEACAGRVLLDDVIVVHDMPHADNSAMDGYAIRHADYAAGVALPVQDRHYAGAMPSPLQPGNATRLFTGSLLPEGADTVVMQEHVSTDGERIEINRPVRAGQHVRRRGEFARRGDTLIAKGTLLHAAHVGLLAMQGIDRVRVQRKLRVGILTTGDELVRAGEPMRLEQSYDSNGPMLSVLVRGMGASISSRLHARDEFAQTRSAMAHLLAQSDLVISAGGISTGEKDLLRSVLDSLGGELELCKVRMKPGKPFSVGTVAGKKLVCLPGNPGAAYVVFALMVSPMLRQLQGRSAALPRIRMLPFSGHTRVASHRDEFLRVELRVTPDGTPQLHPFDQQSPGSLNTLAAATGLARVRAGGTVNDGELVEYYDFRTWLA</sequence>
<dbReference type="InterPro" id="IPR008284">
    <property type="entry name" value="MoCF_biosynth_CS"/>
</dbReference>
<comment type="similarity">
    <text evidence="3 6">Belongs to the MoeA family.</text>
</comment>
<accession>A0A0P0RS43</accession>
<dbReference type="Pfam" id="PF03454">
    <property type="entry name" value="MoeA_C"/>
    <property type="match status" value="1"/>
</dbReference>
<dbReference type="GO" id="GO:0005829">
    <property type="term" value="C:cytosol"/>
    <property type="evidence" value="ECO:0007669"/>
    <property type="project" value="TreeGrafter"/>
</dbReference>
<dbReference type="InterPro" id="IPR001453">
    <property type="entry name" value="MoaB/Mog_dom"/>
</dbReference>
<evidence type="ECO:0000256" key="3">
    <source>
        <dbReference type="ARBA" id="ARBA00010763"/>
    </source>
</evidence>
<dbReference type="RefSeq" id="WP_051453797.1">
    <property type="nucleotide sequence ID" value="NZ_CP012748.1"/>
</dbReference>
<dbReference type="KEGG" id="bcai:K788_0007070"/>
<organism evidence="8 9">
    <name type="scientific">Paraburkholderia caribensis MBA4</name>
    <dbReference type="NCBI Taxonomy" id="1323664"/>
    <lineage>
        <taxon>Bacteria</taxon>
        <taxon>Pseudomonadati</taxon>
        <taxon>Pseudomonadota</taxon>
        <taxon>Betaproteobacteria</taxon>
        <taxon>Burkholderiales</taxon>
        <taxon>Burkholderiaceae</taxon>
        <taxon>Paraburkholderia</taxon>
    </lineage>
</organism>
<dbReference type="Pfam" id="PF00994">
    <property type="entry name" value="MoCF_biosynth"/>
    <property type="match status" value="1"/>
</dbReference>
<keyword evidence="6" id="KW-0500">Molybdenum</keyword>